<protein>
    <submittedName>
        <fullName evidence="1">Uncharacterized protein</fullName>
    </submittedName>
</protein>
<evidence type="ECO:0000313" key="1">
    <source>
        <dbReference type="EMBL" id="AEV73852.1"/>
    </source>
</evidence>
<keyword evidence="2" id="KW-1185">Reference proteome</keyword>
<evidence type="ECO:0000313" key="2">
    <source>
        <dbReference type="Proteomes" id="UP000005442"/>
    </source>
</evidence>
<dbReference type="STRING" id="710685.MycrhN_3327"/>
<dbReference type="EMBL" id="CP003169">
    <property type="protein sequence ID" value="AEV73852.1"/>
    <property type="molecule type" value="Genomic_DNA"/>
</dbReference>
<proteinExistence type="predicted"/>
<reference evidence="1 2" key="1">
    <citation type="submission" date="2011-12" db="EMBL/GenBank/DDBJ databases">
        <title>Complete sequence of Mycobacterium rhodesiae NBB3.</title>
        <authorList>
            <consortium name="US DOE Joint Genome Institute"/>
            <person name="Lucas S."/>
            <person name="Han J."/>
            <person name="Lapidus A."/>
            <person name="Cheng J.-F."/>
            <person name="Goodwin L."/>
            <person name="Pitluck S."/>
            <person name="Peters L."/>
            <person name="Mikhailova N."/>
            <person name="Gu W."/>
            <person name="Detter J.C."/>
            <person name="Han C."/>
            <person name="Tapia R."/>
            <person name="Land M."/>
            <person name="Hauser L."/>
            <person name="Kyrpides N."/>
            <person name="Ivanova N."/>
            <person name="Pagani I."/>
            <person name="Mattes T."/>
            <person name="Holmes A."/>
            <person name="Rutledge P."/>
            <person name="Paulsen I."/>
            <person name="Coleman N."/>
            <person name="Woyke T."/>
        </authorList>
    </citation>
    <scope>NUCLEOTIDE SEQUENCE [LARGE SCALE GENOMIC DNA]</scope>
    <source>
        <strain evidence="1 2">NBB3</strain>
    </source>
</reference>
<name>G8RPW8_MYCRN</name>
<dbReference type="OrthoDB" id="4628477at2"/>
<dbReference type="RefSeq" id="WP_014211608.1">
    <property type="nucleotide sequence ID" value="NC_016604.1"/>
</dbReference>
<dbReference type="Proteomes" id="UP000005442">
    <property type="component" value="Chromosome"/>
</dbReference>
<gene>
    <name evidence="1" type="ordered locus">MycrhN_3327</name>
</gene>
<accession>G8RPW8</accession>
<dbReference type="eggNOG" id="ENOG5031MQD">
    <property type="taxonomic scope" value="Bacteria"/>
</dbReference>
<dbReference type="KEGG" id="mrh:MycrhN_3327"/>
<dbReference type="PATRIC" id="fig|710685.3.peg.3336"/>
<dbReference type="HOGENOM" id="CLU_113314_0_0_11"/>
<dbReference type="AlphaFoldDB" id="G8RPW8"/>
<sequence>MLSRLLTGVGTAGIIAAIGVPVTASAEPAPGLPNVNGYAPAKPSEYSVNDGAWYAFSAPNGLTCVLDRQSGGYGCSGPIPAAPGGANLVSAGPVGGPGFANSDRPLYGVTDGAKPLPPNTRLSFRTVSCGTDGVATTCTNSVDQTGFVLSPAGSFVFGA</sequence>
<organism evidence="1 2">
    <name type="scientific">Mycolicibacterium rhodesiae (strain NBB3)</name>
    <name type="common">Mycobacterium rhodesiae</name>
    <dbReference type="NCBI Taxonomy" id="710685"/>
    <lineage>
        <taxon>Bacteria</taxon>
        <taxon>Bacillati</taxon>
        <taxon>Actinomycetota</taxon>
        <taxon>Actinomycetes</taxon>
        <taxon>Mycobacteriales</taxon>
        <taxon>Mycobacteriaceae</taxon>
        <taxon>Mycolicibacterium</taxon>
    </lineage>
</organism>